<proteinExistence type="predicted"/>
<evidence type="ECO:0000256" key="1">
    <source>
        <dbReference type="SAM" id="MobiDB-lite"/>
    </source>
</evidence>
<evidence type="ECO:0000313" key="3">
    <source>
        <dbReference type="Proteomes" id="UP000614334"/>
    </source>
</evidence>
<accession>A0A8H7M438</accession>
<feature type="compositionally biased region" description="Low complexity" evidence="1">
    <location>
        <begin position="78"/>
        <end position="91"/>
    </location>
</feature>
<dbReference type="Proteomes" id="UP000614334">
    <property type="component" value="Unassembled WGS sequence"/>
</dbReference>
<comment type="caution">
    <text evidence="2">The sequence shown here is derived from an EMBL/GenBank/DDBJ whole genome shotgun (WGS) entry which is preliminary data.</text>
</comment>
<feature type="compositionally biased region" description="Basic and acidic residues" evidence="1">
    <location>
        <begin position="213"/>
        <end position="222"/>
    </location>
</feature>
<reference evidence="2" key="1">
    <citation type="submission" date="2020-09" db="EMBL/GenBank/DDBJ databases">
        <title>Comparative genome analyses of four rice-infecting Rhizoctonia solani isolates reveal extensive enrichment of homogalacturonan modification genes.</title>
        <authorList>
            <person name="Lee D.-Y."/>
            <person name="Jeon J."/>
            <person name="Kim K.-T."/>
            <person name="Cheong K."/>
            <person name="Song H."/>
            <person name="Choi G."/>
            <person name="Ko J."/>
            <person name="Opiyo S.O."/>
            <person name="Zuo S."/>
            <person name="Madhav S."/>
            <person name="Lee Y.-H."/>
            <person name="Wang G.-L."/>
        </authorList>
    </citation>
    <scope>NUCLEOTIDE SEQUENCE</scope>
    <source>
        <strain evidence="2">AG1-IA B2</strain>
    </source>
</reference>
<sequence length="236" mass="25174">MSPSWTNSEGDAPWPMKSARERGSRGRNQDNGTGVSGVCGVARDAILLPTYLPTYLPTMSSPVRKPSCLKRSPDAKRSSSSSGAASGSIGGTSEMLPYAQANVHFPTAKRELVKTRVTHSPASYDRSPIVVLPNSCALPARGCPGRTYDPTAMGRSTSAPRRRPSTPCPGLIADEGSSDDSDGLVSPPPERTPSIFSHDDRPMLFAASKSRRSSRELRRPSYEDFSSPDEGCLGGF</sequence>
<organism evidence="2 3">
    <name type="scientific">Rhizoctonia solani</name>
    <dbReference type="NCBI Taxonomy" id="456999"/>
    <lineage>
        <taxon>Eukaryota</taxon>
        <taxon>Fungi</taxon>
        <taxon>Dikarya</taxon>
        <taxon>Basidiomycota</taxon>
        <taxon>Agaricomycotina</taxon>
        <taxon>Agaricomycetes</taxon>
        <taxon>Cantharellales</taxon>
        <taxon>Ceratobasidiaceae</taxon>
        <taxon>Rhizoctonia</taxon>
    </lineage>
</organism>
<protein>
    <submittedName>
        <fullName evidence="2">Uncharacterized protein</fullName>
    </submittedName>
</protein>
<feature type="region of interest" description="Disordered" evidence="1">
    <location>
        <begin position="142"/>
        <end position="236"/>
    </location>
</feature>
<feature type="region of interest" description="Disordered" evidence="1">
    <location>
        <begin position="1"/>
        <end position="37"/>
    </location>
</feature>
<dbReference type="AlphaFoldDB" id="A0A8H7M438"/>
<gene>
    <name evidence="2" type="ORF">RHS01_05893</name>
</gene>
<feature type="region of interest" description="Disordered" evidence="1">
    <location>
        <begin position="62"/>
        <end position="91"/>
    </location>
</feature>
<feature type="compositionally biased region" description="Basic and acidic residues" evidence="1">
    <location>
        <begin position="18"/>
        <end position="28"/>
    </location>
</feature>
<evidence type="ECO:0000313" key="2">
    <source>
        <dbReference type="EMBL" id="KAF8754538.1"/>
    </source>
</evidence>
<dbReference type="EMBL" id="JACYCF010000010">
    <property type="protein sequence ID" value="KAF8754538.1"/>
    <property type="molecule type" value="Genomic_DNA"/>
</dbReference>
<name>A0A8H7M438_9AGAM</name>